<protein>
    <submittedName>
        <fullName evidence="3">SPFH domain-containing protein</fullName>
    </submittedName>
</protein>
<keyword evidence="4" id="KW-1185">Reference proteome</keyword>
<feature type="domain" description="Band 7" evidence="2">
    <location>
        <begin position="89"/>
        <end position="254"/>
    </location>
</feature>
<evidence type="ECO:0000259" key="2">
    <source>
        <dbReference type="Pfam" id="PF01145"/>
    </source>
</evidence>
<dbReference type="SUPFAM" id="SSF117892">
    <property type="entry name" value="Band 7/SPFH domain"/>
    <property type="match status" value="1"/>
</dbReference>
<sequence>MKTAWNRIVQALRGRNAAPRPLDASGEWPQDAAPLQAEAAMPASADVDAGRIHWAYLLPTASTVRWMVAGAMVVGAGALVVRHPPVQQLGQGELAVRMNQFTGSVSQWRDGSMWVIPGLHSVRIFSLRDQSYRPEAMRQANGSAPLQSVEGLSFGLDLSVRYALDPASETVKAGRLPDDVDADIVAPAVQGLVYKVFARYTVREIFSSKRAEIAQIIETELRTRLAADGVLLRHVQIGKVDLPAEYRRGMDSLLAEELASEKMRYTLELKDKRVKETELDASADKVRREVAAEAAAREQVIAARAQEEAMKHVLPFKQRQIEQRQLEVEAEKVSRIKAAEGSAQARRIEANGEADARQKLAEAEAYRMDRIGKVNAEQMAREGALVTKHPLLIQKTLADKLSDKIQVIIAPPPTNGDFIGAALLGGSRNAQAGVVQAAGVADDASTVQAVEQ</sequence>
<dbReference type="Gene3D" id="3.30.479.30">
    <property type="entry name" value="Band 7 domain"/>
    <property type="match status" value="1"/>
</dbReference>
<evidence type="ECO:0000256" key="1">
    <source>
        <dbReference type="ARBA" id="ARBA00004167"/>
    </source>
</evidence>
<gene>
    <name evidence="3" type="ORF">ACFOW3_20110</name>
</gene>
<dbReference type="EMBL" id="JBHSAJ010000060">
    <property type="protein sequence ID" value="MFC3936934.1"/>
    <property type="molecule type" value="Genomic_DNA"/>
</dbReference>
<proteinExistence type="predicted"/>
<comment type="subcellular location">
    <subcellularLocation>
        <location evidence="1">Membrane</location>
        <topology evidence="1">Single-pass membrane protein</topology>
    </subcellularLocation>
</comment>
<dbReference type="Pfam" id="PF01145">
    <property type="entry name" value="Band_7"/>
    <property type="match status" value="1"/>
</dbReference>
<accession>A0ABV8DEF7</accession>
<dbReference type="InterPro" id="IPR001107">
    <property type="entry name" value="Band_7"/>
</dbReference>
<name>A0ABV8DEF7_9BURK</name>
<evidence type="ECO:0000313" key="3">
    <source>
        <dbReference type="EMBL" id="MFC3936934.1"/>
    </source>
</evidence>
<dbReference type="Proteomes" id="UP001595693">
    <property type="component" value="Unassembled WGS sequence"/>
</dbReference>
<organism evidence="3 4">
    <name type="scientific">Acidovorax facilis</name>
    <dbReference type="NCBI Taxonomy" id="12917"/>
    <lineage>
        <taxon>Bacteria</taxon>
        <taxon>Pseudomonadati</taxon>
        <taxon>Pseudomonadota</taxon>
        <taxon>Betaproteobacteria</taxon>
        <taxon>Burkholderiales</taxon>
        <taxon>Comamonadaceae</taxon>
        <taxon>Acidovorax</taxon>
    </lineage>
</organism>
<dbReference type="InterPro" id="IPR036013">
    <property type="entry name" value="Band_7/SPFH_dom_sf"/>
</dbReference>
<comment type="caution">
    <text evidence="3">The sequence shown here is derived from an EMBL/GenBank/DDBJ whole genome shotgun (WGS) entry which is preliminary data.</text>
</comment>
<reference evidence="4" key="1">
    <citation type="journal article" date="2019" name="Int. J. Syst. Evol. Microbiol.">
        <title>The Global Catalogue of Microorganisms (GCM) 10K type strain sequencing project: providing services to taxonomists for standard genome sequencing and annotation.</title>
        <authorList>
            <consortium name="The Broad Institute Genomics Platform"/>
            <consortium name="The Broad Institute Genome Sequencing Center for Infectious Disease"/>
            <person name="Wu L."/>
            <person name="Ma J."/>
        </authorList>
    </citation>
    <scope>NUCLEOTIDE SEQUENCE [LARGE SCALE GENOMIC DNA]</scope>
    <source>
        <strain evidence="4">CCUG 2113</strain>
    </source>
</reference>
<dbReference type="RefSeq" id="WP_252635369.1">
    <property type="nucleotide sequence ID" value="NZ_JAMXAX010000004.1"/>
</dbReference>
<evidence type="ECO:0000313" key="4">
    <source>
        <dbReference type="Proteomes" id="UP001595693"/>
    </source>
</evidence>